<dbReference type="AlphaFoldDB" id="A0A6J6QNZ7"/>
<dbReference type="PANTHER" id="PTHR32196:SF72">
    <property type="entry name" value="RIBOSE IMPORT PERMEASE PROTEIN RBSC"/>
    <property type="match status" value="1"/>
</dbReference>
<dbReference type="EMBL" id="CAEZXW010000106">
    <property type="protein sequence ID" value="CAB4713107.1"/>
    <property type="molecule type" value="Genomic_DNA"/>
</dbReference>
<name>A0A6J6QNZ7_9ZZZZ</name>
<evidence type="ECO:0000256" key="4">
    <source>
        <dbReference type="ARBA" id="ARBA00022989"/>
    </source>
</evidence>
<feature type="transmembrane region" description="Helical" evidence="6">
    <location>
        <begin position="266"/>
        <end position="293"/>
    </location>
</feature>
<reference evidence="7" key="1">
    <citation type="submission" date="2020-05" db="EMBL/GenBank/DDBJ databases">
        <authorList>
            <person name="Chiriac C."/>
            <person name="Salcher M."/>
            <person name="Ghai R."/>
            <person name="Kavagutti S V."/>
        </authorList>
    </citation>
    <scope>NUCLEOTIDE SEQUENCE</scope>
</reference>
<proteinExistence type="predicted"/>
<feature type="transmembrane region" description="Helical" evidence="6">
    <location>
        <begin position="305"/>
        <end position="325"/>
    </location>
</feature>
<sequence>MDESTAISRFSKGNSPFRKVVLSEATIRFIILGIFLVVLSLIFSSRNANFTSGNNLANILGNASVIGIVSLGQLLVIISGGFDLSVSGTVPLGGVVFAIILNKGWSVPAALLAAVAIAGIFGLANGILVGFVKISPLIATLGTWYISAGFALTLSDGVQIPFDDRADGILSARTVFGVNNQIWIFLGISLVVTFLLRFTVFGRSLYALGGNREAARLAGIPVSAMTVSVYVISAFMGGLAGAILASQLLTGSGTAGINSALQSIAAVVLGGAALTGGVGFVAGTLVGVIILGALSNGMSMLGIPAFFQTMATGIVLLLAVILSQFRKRGSFRKSEQVSSSKSQPQHPTN</sequence>
<feature type="transmembrane region" description="Helical" evidence="6">
    <location>
        <begin position="220"/>
        <end position="245"/>
    </location>
</feature>
<evidence type="ECO:0000256" key="2">
    <source>
        <dbReference type="ARBA" id="ARBA00022475"/>
    </source>
</evidence>
<evidence type="ECO:0000313" key="7">
    <source>
        <dbReference type="EMBL" id="CAB4713107.1"/>
    </source>
</evidence>
<keyword evidence="2" id="KW-1003">Cell membrane</keyword>
<evidence type="ECO:0000256" key="3">
    <source>
        <dbReference type="ARBA" id="ARBA00022692"/>
    </source>
</evidence>
<evidence type="ECO:0000256" key="6">
    <source>
        <dbReference type="SAM" id="Phobius"/>
    </source>
</evidence>
<feature type="transmembrane region" description="Helical" evidence="6">
    <location>
        <begin position="56"/>
        <end position="78"/>
    </location>
</feature>
<dbReference type="GO" id="GO:0022857">
    <property type="term" value="F:transmembrane transporter activity"/>
    <property type="evidence" value="ECO:0007669"/>
    <property type="project" value="InterPro"/>
</dbReference>
<feature type="transmembrane region" description="Helical" evidence="6">
    <location>
        <begin position="25"/>
        <end position="44"/>
    </location>
</feature>
<organism evidence="7">
    <name type="scientific">freshwater metagenome</name>
    <dbReference type="NCBI Taxonomy" id="449393"/>
    <lineage>
        <taxon>unclassified sequences</taxon>
        <taxon>metagenomes</taxon>
        <taxon>ecological metagenomes</taxon>
    </lineage>
</organism>
<feature type="transmembrane region" description="Helical" evidence="6">
    <location>
        <begin position="182"/>
        <end position="200"/>
    </location>
</feature>
<dbReference type="PANTHER" id="PTHR32196">
    <property type="entry name" value="ABC TRANSPORTER PERMEASE PROTEIN YPHD-RELATED-RELATED"/>
    <property type="match status" value="1"/>
</dbReference>
<dbReference type="GO" id="GO:0005886">
    <property type="term" value="C:plasma membrane"/>
    <property type="evidence" value="ECO:0007669"/>
    <property type="project" value="UniProtKB-SubCell"/>
</dbReference>
<gene>
    <name evidence="7" type="ORF">UFOPK2593_01275</name>
</gene>
<dbReference type="CDD" id="cd06579">
    <property type="entry name" value="TM_PBP1_transp_AraH_like"/>
    <property type="match status" value="1"/>
</dbReference>
<accession>A0A6J6QNZ7</accession>
<protein>
    <submittedName>
        <fullName evidence="7">Unannotated protein</fullName>
    </submittedName>
</protein>
<comment type="subcellular location">
    <subcellularLocation>
        <location evidence="1">Cell membrane</location>
        <topology evidence="1">Multi-pass membrane protein</topology>
    </subcellularLocation>
</comment>
<evidence type="ECO:0000256" key="1">
    <source>
        <dbReference type="ARBA" id="ARBA00004651"/>
    </source>
</evidence>
<keyword evidence="5 6" id="KW-0472">Membrane</keyword>
<evidence type="ECO:0000256" key="5">
    <source>
        <dbReference type="ARBA" id="ARBA00023136"/>
    </source>
</evidence>
<keyword evidence="3 6" id="KW-0812">Transmembrane</keyword>
<feature type="transmembrane region" description="Helical" evidence="6">
    <location>
        <begin position="109"/>
        <end position="132"/>
    </location>
</feature>
<feature type="transmembrane region" description="Helical" evidence="6">
    <location>
        <begin position="144"/>
        <end position="162"/>
    </location>
</feature>
<keyword evidence="4 6" id="KW-1133">Transmembrane helix</keyword>
<dbReference type="InterPro" id="IPR001851">
    <property type="entry name" value="ABC_transp_permease"/>
</dbReference>
<dbReference type="Pfam" id="PF02653">
    <property type="entry name" value="BPD_transp_2"/>
    <property type="match status" value="1"/>
</dbReference>
<feature type="transmembrane region" description="Helical" evidence="6">
    <location>
        <begin position="84"/>
        <end position="102"/>
    </location>
</feature>